<reference evidence="2" key="2">
    <citation type="submission" date="2015-08" db="UniProtKB">
        <authorList>
            <consortium name="WormBaseParasite"/>
        </authorList>
    </citation>
    <scope>IDENTIFICATION</scope>
</reference>
<name>A0A0K0EWC1_STRVS</name>
<sequence>MKYNVLVIGIFFATLIMIAHGYLNIMPMPLKNGHDKERINGRKLLYDFLKQDSLLKKSQYMPFSQLHLKYSNMDPNGDNEDIKRNERGLSLNDLQRLNIPIITNPKQTKYTRSNCFLSPVQCSFFLP</sequence>
<dbReference type="Proteomes" id="UP000035680">
    <property type="component" value="Unassembled WGS sequence"/>
</dbReference>
<dbReference type="AlphaFoldDB" id="A0A0K0EWC1"/>
<proteinExistence type="predicted"/>
<evidence type="ECO:0000313" key="1">
    <source>
        <dbReference type="Proteomes" id="UP000035680"/>
    </source>
</evidence>
<evidence type="ECO:0000313" key="2">
    <source>
        <dbReference type="WBParaSite" id="SVE_0082100.1"/>
    </source>
</evidence>
<accession>A0A0K0EWC1</accession>
<organism evidence="1 2">
    <name type="scientific">Strongyloides venezuelensis</name>
    <name type="common">Threadworm</name>
    <dbReference type="NCBI Taxonomy" id="75913"/>
    <lineage>
        <taxon>Eukaryota</taxon>
        <taxon>Metazoa</taxon>
        <taxon>Ecdysozoa</taxon>
        <taxon>Nematoda</taxon>
        <taxon>Chromadorea</taxon>
        <taxon>Rhabditida</taxon>
        <taxon>Tylenchina</taxon>
        <taxon>Panagrolaimomorpha</taxon>
        <taxon>Strongyloidoidea</taxon>
        <taxon>Strongyloididae</taxon>
        <taxon>Strongyloides</taxon>
    </lineage>
</organism>
<protein>
    <submittedName>
        <fullName evidence="2">Uncharacterized protein</fullName>
    </submittedName>
</protein>
<reference evidence="1" key="1">
    <citation type="submission" date="2014-07" db="EMBL/GenBank/DDBJ databases">
        <authorList>
            <person name="Martin A.A"/>
            <person name="De Silva N."/>
        </authorList>
    </citation>
    <scope>NUCLEOTIDE SEQUENCE</scope>
</reference>
<dbReference type="WBParaSite" id="SVE_0082100.1">
    <property type="protein sequence ID" value="SVE_0082100.1"/>
    <property type="gene ID" value="SVE_0082100"/>
</dbReference>
<keyword evidence="1" id="KW-1185">Reference proteome</keyword>